<evidence type="ECO:0000256" key="1">
    <source>
        <dbReference type="SAM" id="SignalP"/>
    </source>
</evidence>
<proteinExistence type="predicted"/>
<protein>
    <submittedName>
        <fullName evidence="2">Uncharacterized protein</fullName>
    </submittedName>
</protein>
<evidence type="ECO:0000313" key="2">
    <source>
        <dbReference type="EMBL" id="PQO38909.1"/>
    </source>
</evidence>
<evidence type="ECO:0000313" key="3">
    <source>
        <dbReference type="Proteomes" id="UP000240009"/>
    </source>
</evidence>
<comment type="caution">
    <text evidence="2">The sequence shown here is derived from an EMBL/GenBank/DDBJ whole genome shotgun (WGS) entry which is preliminary data.</text>
</comment>
<organism evidence="2 3">
    <name type="scientific">Blastopirellula marina</name>
    <dbReference type="NCBI Taxonomy" id="124"/>
    <lineage>
        <taxon>Bacteria</taxon>
        <taxon>Pseudomonadati</taxon>
        <taxon>Planctomycetota</taxon>
        <taxon>Planctomycetia</taxon>
        <taxon>Pirellulales</taxon>
        <taxon>Pirellulaceae</taxon>
        <taxon>Blastopirellula</taxon>
    </lineage>
</organism>
<feature type="signal peptide" evidence="1">
    <location>
        <begin position="1"/>
        <end position="23"/>
    </location>
</feature>
<keyword evidence="1" id="KW-0732">Signal</keyword>
<dbReference type="RefSeq" id="WP_105350108.1">
    <property type="nucleotide sequence ID" value="NZ_PUIA01000016.1"/>
</dbReference>
<dbReference type="Proteomes" id="UP000240009">
    <property type="component" value="Unassembled WGS sequence"/>
</dbReference>
<reference evidence="2 3" key="1">
    <citation type="submission" date="2018-02" db="EMBL/GenBank/DDBJ databases">
        <title>Comparative genomes isolates from brazilian mangrove.</title>
        <authorList>
            <person name="Araujo J.E."/>
            <person name="Taketani R.G."/>
            <person name="Silva M.C.P."/>
            <person name="Loureco M.V."/>
            <person name="Andreote F.D."/>
        </authorList>
    </citation>
    <scope>NUCLEOTIDE SEQUENCE [LARGE SCALE GENOMIC DNA]</scope>
    <source>
        <strain evidence="2 3">HEX-2 MGV</strain>
    </source>
</reference>
<feature type="chain" id="PRO_5015685251" evidence="1">
    <location>
        <begin position="24"/>
        <end position="92"/>
    </location>
</feature>
<dbReference type="PROSITE" id="PS51257">
    <property type="entry name" value="PROKAR_LIPOPROTEIN"/>
    <property type="match status" value="1"/>
</dbReference>
<name>A0A2S8G383_9BACT</name>
<dbReference type="OrthoDB" id="285400at2"/>
<sequence length="92" mass="10619">MRAFIYWLTCVFLTSLLACSENAPQTALPTEPTALTVDQWKQLPVGEKYDEATLERLRMEEKSLQSGRSWKKFMNEVVMPEMKKDIPPPTAR</sequence>
<gene>
    <name evidence="2" type="ORF">C5Y96_03290</name>
</gene>
<dbReference type="EMBL" id="PUIA01000016">
    <property type="protein sequence ID" value="PQO38909.1"/>
    <property type="molecule type" value="Genomic_DNA"/>
</dbReference>
<dbReference type="AlphaFoldDB" id="A0A2S8G383"/>
<accession>A0A2S8G383</accession>